<dbReference type="AlphaFoldDB" id="A0A0F8X029"/>
<protein>
    <submittedName>
        <fullName evidence="1">Uncharacterized protein</fullName>
    </submittedName>
</protein>
<comment type="caution">
    <text evidence="1">The sequence shown here is derived from an EMBL/GenBank/DDBJ whole genome shotgun (WGS) entry which is preliminary data.</text>
</comment>
<reference evidence="1" key="1">
    <citation type="journal article" date="2015" name="Nature">
        <title>Complex archaea that bridge the gap between prokaryotes and eukaryotes.</title>
        <authorList>
            <person name="Spang A."/>
            <person name="Saw J.H."/>
            <person name="Jorgensen S.L."/>
            <person name="Zaremba-Niedzwiedzka K."/>
            <person name="Martijn J."/>
            <person name="Lind A.E."/>
            <person name="van Eijk R."/>
            <person name="Schleper C."/>
            <person name="Guy L."/>
            <person name="Ettema T.J."/>
        </authorList>
    </citation>
    <scope>NUCLEOTIDE SEQUENCE</scope>
</reference>
<dbReference type="EMBL" id="LAZR01062076">
    <property type="protein sequence ID" value="KKK62263.1"/>
    <property type="molecule type" value="Genomic_DNA"/>
</dbReference>
<gene>
    <name evidence="1" type="ORF">LCGC14_3006070</name>
</gene>
<name>A0A0F8X029_9ZZZZ</name>
<sequence>MRVAICISGTLRHFKSCYPSFRKYILNSTRDYTFDVFIQVWKSKISHFKKDIPDEGTFKEATQLYKAVAYEQEIYDNMTRNQLYKETRLKKFQKNVSDWSHHPKRTAGQWSEMVKCPICRQTSLLNNKCRVCGGLNIHNQIGMFYNIKTCN</sequence>
<organism evidence="1">
    <name type="scientific">marine sediment metagenome</name>
    <dbReference type="NCBI Taxonomy" id="412755"/>
    <lineage>
        <taxon>unclassified sequences</taxon>
        <taxon>metagenomes</taxon>
        <taxon>ecological metagenomes</taxon>
    </lineage>
</organism>
<feature type="non-terminal residue" evidence="1">
    <location>
        <position position="151"/>
    </location>
</feature>
<accession>A0A0F8X029</accession>
<proteinExistence type="predicted"/>
<evidence type="ECO:0000313" key="1">
    <source>
        <dbReference type="EMBL" id="KKK62263.1"/>
    </source>
</evidence>